<dbReference type="Pfam" id="PF01547">
    <property type="entry name" value="SBP_bac_1"/>
    <property type="match status" value="1"/>
</dbReference>
<evidence type="ECO:0000256" key="1">
    <source>
        <dbReference type="SAM" id="SignalP"/>
    </source>
</evidence>
<name>A0A081BTW0_VECG1</name>
<evidence type="ECO:0000313" key="3">
    <source>
        <dbReference type="Proteomes" id="UP000030661"/>
    </source>
</evidence>
<feature type="chain" id="PRO_5001755406" evidence="1">
    <location>
        <begin position="19"/>
        <end position="455"/>
    </location>
</feature>
<keyword evidence="3" id="KW-1185">Reference proteome</keyword>
<dbReference type="PANTHER" id="PTHR43649">
    <property type="entry name" value="ARABINOSE-BINDING PROTEIN-RELATED"/>
    <property type="match status" value="1"/>
</dbReference>
<dbReference type="STRING" id="1499967.U27_02724"/>
<dbReference type="Proteomes" id="UP000030661">
    <property type="component" value="Unassembled WGS sequence"/>
</dbReference>
<dbReference type="Gene3D" id="3.40.190.10">
    <property type="entry name" value="Periplasmic binding protein-like II"/>
    <property type="match status" value="4"/>
</dbReference>
<reference evidence="2" key="1">
    <citation type="journal article" date="2015" name="PeerJ">
        <title>First genomic representation of candidate bacterial phylum KSB3 points to enhanced environmental sensing as a trigger of wastewater bulking.</title>
        <authorList>
            <person name="Sekiguchi Y."/>
            <person name="Ohashi A."/>
            <person name="Parks D.H."/>
            <person name="Yamauchi T."/>
            <person name="Tyson G.W."/>
            <person name="Hugenholtz P."/>
        </authorList>
    </citation>
    <scope>NUCLEOTIDE SEQUENCE [LARGE SCALE GENOMIC DNA]</scope>
</reference>
<dbReference type="HOGENOM" id="CLU_031285_9_1_0"/>
<feature type="signal peptide" evidence="1">
    <location>
        <begin position="1"/>
        <end position="18"/>
    </location>
</feature>
<dbReference type="InterPro" id="IPR050490">
    <property type="entry name" value="Bact_solute-bd_prot1"/>
</dbReference>
<dbReference type="SUPFAM" id="SSF53850">
    <property type="entry name" value="Periplasmic binding protein-like II"/>
    <property type="match status" value="1"/>
</dbReference>
<dbReference type="PANTHER" id="PTHR43649:SF12">
    <property type="entry name" value="DIACETYLCHITOBIOSE BINDING PROTEIN DASA"/>
    <property type="match status" value="1"/>
</dbReference>
<accession>A0A081BTW0</accession>
<sequence>MKKFFLLIVCILCCPGMADDTLAAEDDITINMMYTAQSGYRVRDMTMLQEVFHAISGIRVNIDYVPYEQQYEKIQELALTYDVLSLDQIWLADMVEQGILAPVDSYISRKMRDDLLPTILNAFRYQQQIWAVPFLLNYQLLFYNSAMLEKAGFTQPTTLEDMLDQMITLKEKGIVKYPWTDAWRQGENLLCEYVWLTGAFGGNLFDKDGKPIFDEGPGIKALEFMVTLIKEQLTHPNILTNDDIAAKNDFLSGEAAFTTNWAFLEGVLRFTQRTSTPTAVGAAPAATASTTVGTAPATATSTTVSATTGGAAGGIIPFRGAVGLIPVAKTITNKSASVSGFQGLAITAKSEYQEAAWKWIAFLTSPLVQRAFLSEIPIWTSVQTAEDTLLFDPLMPVKRTQLENVYHRPKLVNYTEISRILQQAIFTALQGQALPADALKAAKTDIETLMSTTSH</sequence>
<dbReference type="InterPro" id="IPR006059">
    <property type="entry name" value="SBP"/>
</dbReference>
<dbReference type="AlphaFoldDB" id="A0A081BTW0"/>
<evidence type="ECO:0000313" key="2">
    <source>
        <dbReference type="EMBL" id="GAK55765.1"/>
    </source>
</evidence>
<dbReference type="EMBL" id="DF820464">
    <property type="protein sequence ID" value="GAK55765.1"/>
    <property type="molecule type" value="Genomic_DNA"/>
</dbReference>
<keyword evidence="1" id="KW-0732">Signal</keyword>
<gene>
    <name evidence="2" type="ORF">U27_02724</name>
</gene>
<proteinExistence type="predicted"/>
<dbReference type="eggNOG" id="COG1653">
    <property type="taxonomic scope" value="Bacteria"/>
</dbReference>
<protein>
    <submittedName>
        <fullName evidence="2">Extracellular solute-binding protein family 1</fullName>
    </submittedName>
</protein>
<organism evidence="2">
    <name type="scientific">Vecturithrix granuli</name>
    <dbReference type="NCBI Taxonomy" id="1499967"/>
    <lineage>
        <taxon>Bacteria</taxon>
        <taxon>Candidatus Moduliflexota</taxon>
        <taxon>Candidatus Vecturitrichia</taxon>
        <taxon>Candidatus Vecturitrichales</taxon>
        <taxon>Candidatus Vecturitrichaceae</taxon>
        <taxon>Candidatus Vecturithrix</taxon>
    </lineage>
</organism>